<dbReference type="EnsemblPlants" id="AVESA.00010b.r2.4CG1283560.1">
    <property type="protein sequence ID" value="AVESA.00010b.r2.4CG1283560.1.CDS.1"/>
    <property type="gene ID" value="AVESA.00010b.r2.4CG1283560"/>
</dbReference>
<keyword evidence="2" id="KW-1185">Reference proteome</keyword>
<evidence type="ECO:0000313" key="1">
    <source>
        <dbReference type="EnsemblPlants" id="AVESA.00010b.r2.4CG1283560.1.CDS.1"/>
    </source>
</evidence>
<evidence type="ECO:0000313" key="2">
    <source>
        <dbReference type="Proteomes" id="UP001732700"/>
    </source>
</evidence>
<accession>A0ACD5WS59</accession>
<reference evidence="1" key="1">
    <citation type="submission" date="2021-05" db="EMBL/GenBank/DDBJ databases">
        <authorList>
            <person name="Scholz U."/>
            <person name="Mascher M."/>
            <person name="Fiebig A."/>
        </authorList>
    </citation>
    <scope>NUCLEOTIDE SEQUENCE [LARGE SCALE GENOMIC DNA]</scope>
</reference>
<protein>
    <submittedName>
        <fullName evidence="1">Uncharacterized protein</fullName>
    </submittedName>
</protein>
<name>A0ACD5WS59_AVESA</name>
<dbReference type="Proteomes" id="UP001732700">
    <property type="component" value="Chromosome 4C"/>
</dbReference>
<sequence>MAEAYILRDGLSMAQFLGGNKIIIQSDNIQVIETMVNGCFSATSFSAIFDDCRNLSTGYREILFEHCKREANKVAHELARHSFINHVDEFWDNDPPSFIMPTMVNDVTVL</sequence>
<reference evidence="1" key="2">
    <citation type="submission" date="2025-09" db="UniProtKB">
        <authorList>
            <consortium name="EnsemblPlants"/>
        </authorList>
    </citation>
    <scope>IDENTIFICATION</scope>
</reference>
<proteinExistence type="predicted"/>
<organism evidence="1 2">
    <name type="scientific">Avena sativa</name>
    <name type="common">Oat</name>
    <dbReference type="NCBI Taxonomy" id="4498"/>
    <lineage>
        <taxon>Eukaryota</taxon>
        <taxon>Viridiplantae</taxon>
        <taxon>Streptophyta</taxon>
        <taxon>Embryophyta</taxon>
        <taxon>Tracheophyta</taxon>
        <taxon>Spermatophyta</taxon>
        <taxon>Magnoliopsida</taxon>
        <taxon>Liliopsida</taxon>
        <taxon>Poales</taxon>
        <taxon>Poaceae</taxon>
        <taxon>BOP clade</taxon>
        <taxon>Pooideae</taxon>
        <taxon>Poodae</taxon>
        <taxon>Poeae</taxon>
        <taxon>Poeae Chloroplast Group 1 (Aveneae type)</taxon>
        <taxon>Aveninae</taxon>
        <taxon>Avena</taxon>
    </lineage>
</organism>